<comment type="caution">
    <text evidence="6">The sequence shown here is derived from an EMBL/GenBank/DDBJ whole genome shotgun (WGS) entry which is preliminary data.</text>
</comment>
<evidence type="ECO:0000256" key="1">
    <source>
        <dbReference type="ARBA" id="ARBA00022723"/>
    </source>
</evidence>
<dbReference type="PANTHER" id="PTHR46288">
    <property type="entry name" value="PHORBOL-ESTER/DAG-TYPE DOMAIN-CONTAINING PROTEIN"/>
    <property type="match status" value="1"/>
</dbReference>
<sequence>MESESKHFSHEHELTLNIVQQLEDGETKRAVCYGCLEPIVEQAFFSCRGCDDFFLHQTCANLPKEMEGPAHPQHPLILLANQSCSCDVCDRRWERFTYNCALCDFDQCIACALVRHVVHDYRLIPYNQAQKTDTGGEEAVCSGCNKPITDHDAYGCSECNSVLHKTCAELPKEINHFSHPEHPLKFRKKPPSLDSLIHCYCCHETLRWFTYSCENCEHDICVSCSLVTKLSALGKIKHSSHEHPLIVEAFDADGKKVTCYGCKIPIRGPAFSCRECNFFFLHKTCVDVPNHVEYFSHPEHPLTLVFKQRRPAGQLLCACCGEIGVGFIYYCELCNFKICLRCAMLSFDRPPRIEKEFFHHHTLHLFSRPPNSYSNWSCSCCGEKPELLLYRYFAHLKCATSEPKSISGEQSEIKVGETLNAMQFPVPDEFMNQISYFLQAIITQEIQKATELAHAFPQSSSFRGSQSALSQHYTTEERPRRHLPLRNLVRLFVPLLVDALIESQIVPHVAPAQCCQRRYSSNLSLRTVSNHVRPLAQEATPERRFLHFSAGANVRLGFEPNSTLLLGGRV</sequence>
<dbReference type="SUPFAM" id="SSF57889">
    <property type="entry name" value="Cysteine-rich domain"/>
    <property type="match status" value="3"/>
</dbReference>
<evidence type="ECO:0000256" key="2">
    <source>
        <dbReference type="ARBA" id="ARBA00022737"/>
    </source>
</evidence>
<keyword evidence="3" id="KW-0863">Zinc-finger</keyword>
<keyword evidence="4" id="KW-0862">Zinc</keyword>
<organism evidence="6 7">
    <name type="scientific">Escallonia rubra</name>
    <dbReference type="NCBI Taxonomy" id="112253"/>
    <lineage>
        <taxon>Eukaryota</taxon>
        <taxon>Viridiplantae</taxon>
        <taxon>Streptophyta</taxon>
        <taxon>Embryophyta</taxon>
        <taxon>Tracheophyta</taxon>
        <taxon>Spermatophyta</taxon>
        <taxon>Magnoliopsida</taxon>
        <taxon>eudicotyledons</taxon>
        <taxon>Gunneridae</taxon>
        <taxon>Pentapetalae</taxon>
        <taxon>asterids</taxon>
        <taxon>campanulids</taxon>
        <taxon>Escalloniales</taxon>
        <taxon>Escalloniaceae</taxon>
        <taxon>Escallonia</taxon>
    </lineage>
</organism>
<protein>
    <recommendedName>
        <fullName evidence="5">DC1 domain-containing protein</fullName>
    </recommendedName>
</protein>
<keyword evidence="1" id="KW-0479">Metal-binding</keyword>
<feature type="domain" description="DC1" evidence="5">
    <location>
        <begin position="240"/>
        <end position="286"/>
    </location>
</feature>
<feature type="domain" description="DC1" evidence="5">
    <location>
        <begin position="70"/>
        <end position="112"/>
    </location>
</feature>
<dbReference type="InterPro" id="IPR043145">
    <property type="entry name" value="Znf_ZZ_sf"/>
</dbReference>
<name>A0AA88R5W1_9ASTE</name>
<evidence type="ECO:0000259" key="5">
    <source>
        <dbReference type="Pfam" id="PF03107"/>
    </source>
</evidence>
<gene>
    <name evidence="6" type="ORF">RJ640_010785</name>
</gene>
<dbReference type="Gene3D" id="3.30.60.90">
    <property type="match status" value="1"/>
</dbReference>
<keyword evidence="2" id="KW-0677">Repeat</keyword>
<evidence type="ECO:0000313" key="6">
    <source>
        <dbReference type="EMBL" id="KAK2975726.1"/>
    </source>
</evidence>
<reference evidence="6" key="1">
    <citation type="submission" date="2022-12" db="EMBL/GenBank/DDBJ databases">
        <title>Draft genome assemblies for two species of Escallonia (Escalloniales).</title>
        <authorList>
            <person name="Chanderbali A."/>
            <person name="Dervinis C."/>
            <person name="Anghel I."/>
            <person name="Soltis D."/>
            <person name="Soltis P."/>
            <person name="Zapata F."/>
        </authorList>
    </citation>
    <scope>NUCLEOTIDE SEQUENCE</scope>
    <source>
        <strain evidence="6">UCBG92.1500</strain>
        <tissue evidence="6">Leaf</tissue>
    </source>
</reference>
<feature type="domain" description="DC1" evidence="5">
    <location>
        <begin position="295"/>
        <end position="343"/>
    </location>
</feature>
<dbReference type="PANTHER" id="PTHR46288:SF80">
    <property type="entry name" value="CYSTEINE_HISTIDINE-RICH C1 DOMAIN FAMILY PROTEIN"/>
    <property type="match status" value="1"/>
</dbReference>
<feature type="domain" description="DC1" evidence="5">
    <location>
        <begin position="8"/>
        <end position="60"/>
    </location>
</feature>
<dbReference type="InterPro" id="IPR046349">
    <property type="entry name" value="C1-like_sf"/>
</dbReference>
<evidence type="ECO:0000256" key="4">
    <source>
        <dbReference type="ARBA" id="ARBA00022833"/>
    </source>
</evidence>
<evidence type="ECO:0000313" key="7">
    <source>
        <dbReference type="Proteomes" id="UP001187471"/>
    </source>
</evidence>
<dbReference type="EMBL" id="JAVXUO010002165">
    <property type="protein sequence ID" value="KAK2975726.1"/>
    <property type="molecule type" value="Genomic_DNA"/>
</dbReference>
<dbReference type="Proteomes" id="UP001187471">
    <property type="component" value="Unassembled WGS sequence"/>
</dbReference>
<keyword evidence="7" id="KW-1185">Reference proteome</keyword>
<dbReference type="Pfam" id="PF03107">
    <property type="entry name" value="C1_2"/>
    <property type="match status" value="5"/>
</dbReference>
<evidence type="ECO:0000256" key="3">
    <source>
        <dbReference type="ARBA" id="ARBA00022771"/>
    </source>
</evidence>
<proteinExistence type="predicted"/>
<accession>A0AA88R5W1</accession>
<dbReference type="GO" id="GO:0008270">
    <property type="term" value="F:zinc ion binding"/>
    <property type="evidence" value="ECO:0007669"/>
    <property type="project" value="UniProtKB-KW"/>
</dbReference>
<feature type="domain" description="DC1" evidence="5">
    <location>
        <begin position="124"/>
        <end position="168"/>
    </location>
</feature>
<dbReference type="InterPro" id="IPR004146">
    <property type="entry name" value="DC1"/>
</dbReference>
<dbReference type="AlphaFoldDB" id="A0AA88R5W1"/>